<feature type="region of interest" description="Disordered" evidence="1">
    <location>
        <begin position="1"/>
        <end position="69"/>
    </location>
</feature>
<feature type="non-terminal residue" evidence="2">
    <location>
        <position position="69"/>
    </location>
</feature>
<feature type="compositionally biased region" description="Pro residues" evidence="1">
    <location>
        <begin position="40"/>
        <end position="49"/>
    </location>
</feature>
<accession>A0A6J4T7B1</accession>
<sequence>CATPPPTSTTHPSCGASAGRPVPPKPRRDATPSHASPRRGPAPRPPGGPGPRCRTPPSCPGGSPTSPPG</sequence>
<gene>
    <name evidence="2" type="ORF">AVDCRST_MAG30-2748</name>
</gene>
<evidence type="ECO:0000256" key="1">
    <source>
        <dbReference type="SAM" id="MobiDB-lite"/>
    </source>
</evidence>
<protein>
    <submittedName>
        <fullName evidence="2">Uncharacterized protein</fullName>
    </submittedName>
</protein>
<organism evidence="2">
    <name type="scientific">uncultured Solirubrobacteraceae bacterium</name>
    <dbReference type="NCBI Taxonomy" id="1162706"/>
    <lineage>
        <taxon>Bacteria</taxon>
        <taxon>Bacillati</taxon>
        <taxon>Actinomycetota</taxon>
        <taxon>Thermoleophilia</taxon>
        <taxon>Solirubrobacterales</taxon>
        <taxon>Solirubrobacteraceae</taxon>
        <taxon>environmental samples</taxon>
    </lineage>
</organism>
<reference evidence="2" key="1">
    <citation type="submission" date="2020-02" db="EMBL/GenBank/DDBJ databases">
        <authorList>
            <person name="Meier V. D."/>
        </authorList>
    </citation>
    <scope>NUCLEOTIDE SEQUENCE</scope>
    <source>
        <strain evidence="2">AVDCRST_MAG30</strain>
    </source>
</reference>
<feature type="compositionally biased region" description="Low complexity" evidence="1">
    <location>
        <begin position="51"/>
        <end position="69"/>
    </location>
</feature>
<dbReference type="AlphaFoldDB" id="A0A6J4T7B1"/>
<evidence type="ECO:0000313" key="2">
    <source>
        <dbReference type="EMBL" id="CAA9515702.1"/>
    </source>
</evidence>
<proteinExistence type="predicted"/>
<dbReference type="EMBL" id="CADCVS010000356">
    <property type="protein sequence ID" value="CAA9515702.1"/>
    <property type="molecule type" value="Genomic_DNA"/>
</dbReference>
<feature type="non-terminal residue" evidence="2">
    <location>
        <position position="1"/>
    </location>
</feature>
<name>A0A6J4T7B1_9ACTN</name>